<dbReference type="Gene3D" id="3.40.430.10">
    <property type="entry name" value="Dihydrofolate Reductase, subunit A"/>
    <property type="match status" value="1"/>
</dbReference>
<dbReference type="GO" id="GO:0009231">
    <property type="term" value="P:riboflavin biosynthetic process"/>
    <property type="evidence" value="ECO:0007669"/>
    <property type="project" value="InterPro"/>
</dbReference>
<accession>A2C652</accession>
<keyword evidence="2" id="KW-0521">NADP</keyword>
<comment type="pathway">
    <text evidence="1">Cofactor biosynthesis; riboflavin biosynthesis.</text>
</comment>
<dbReference type="Proteomes" id="UP000002274">
    <property type="component" value="Chromosome"/>
</dbReference>
<dbReference type="InterPro" id="IPR002734">
    <property type="entry name" value="RibDG_C"/>
</dbReference>
<evidence type="ECO:0000313" key="5">
    <source>
        <dbReference type="EMBL" id="ABM76962.1"/>
    </source>
</evidence>
<dbReference type="EC" id="1.1.1.193" evidence="5"/>
<dbReference type="SUPFAM" id="SSF53597">
    <property type="entry name" value="Dihydrofolate reductase-like"/>
    <property type="match status" value="1"/>
</dbReference>
<dbReference type="GO" id="GO:0008703">
    <property type="term" value="F:5-amino-6-(5-phosphoribosylamino)uracil reductase activity"/>
    <property type="evidence" value="ECO:0007669"/>
    <property type="project" value="UniProtKB-EC"/>
</dbReference>
<protein>
    <submittedName>
        <fullName evidence="5">RibD/ribG C-terminal domain</fullName>
        <ecNumber evidence="5">1.1.1.193</ecNumber>
    </submittedName>
</protein>
<sequence>MQKQFWLRLVLAISLDGRLAPAIGGPAQLGGVGDRRVLEEALAWADGALLGAGTLRAHRSTCLIRDQDLLNQRKSAGHSAQPTAVVVSRQQWYAAEVPFFQQPIERWLLSPHFAKAKGSKDPLLPVGYERQVLFEQDWPQALNHLAELGLLRLVLLGGAQLAASLLQADVVDELQLTLTPKLLGGMHAWVPFQGGGLPDDLGDAEAWHLQTVEPLTDNELLLRYERKRVEGSRADRLI</sequence>
<evidence type="ECO:0000256" key="3">
    <source>
        <dbReference type="ARBA" id="ARBA00023002"/>
    </source>
</evidence>
<name>A2C652_PROM3</name>
<feature type="domain" description="Bacterial bifunctional deaminase-reductase C-terminal" evidence="4">
    <location>
        <begin position="6"/>
        <end position="208"/>
    </location>
</feature>
<dbReference type="KEGG" id="pmf:P9303_02071"/>
<dbReference type="EMBL" id="CP000554">
    <property type="protein sequence ID" value="ABM76962.1"/>
    <property type="molecule type" value="Genomic_DNA"/>
</dbReference>
<dbReference type="HOGENOM" id="CLU_036590_4_1_3"/>
<keyword evidence="3 5" id="KW-0560">Oxidoreductase</keyword>
<gene>
    <name evidence="5" type="ordered locus">P9303_02071</name>
</gene>
<dbReference type="RefSeq" id="WP_011824891.1">
    <property type="nucleotide sequence ID" value="NC_008820.1"/>
</dbReference>
<dbReference type="Pfam" id="PF01872">
    <property type="entry name" value="RibD_C"/>
    <property type="match status" value="1"/>
</dbReference>
<evidence type="ECO:0000313" key="6">
    <source>
        <dbReference type="Proteomes" id="UP000002274"/>
    </source>
</evidence>
<dbReference type="AlphaFoldDB" id="A2C652"/>
<evidence type="ECO:0000256" key="1">
    <source>
        <dbReference type="ARBA" id="ARBA00005104"/>
    </source>
</evidence>
<dbReference type="InterPro" id="IPR050765">
    <property type="entry name" value="Riboflavin_Biosynth_HTPR"/>
</dbReference>
<dbReference type="STRING" id="59922.P9303_02071"/>
<dbReference type="PANTHER" id="PTHR38011:SF7">
    <property type="entry name" value="2,5-DIAMINO-6-RIBOSYLAMINO-4(3H)-PYRIMIDINONE 5'-PHOSPHATE REDUCTASE"/>
    <property type="match status" value="1"/>
</dbReference>
<evidence type="ECO:0000259" key="4">
    <source>
        <dbReference type="Pfam" id="PF01872"/>
    </source>
</evidence>
<dbReference type="InterPro" id="IPR024072">
    <property type="entry name" value="DHFR-like_dom_sf"/>
</dbReference>
<proteinExistence type="predicted"/>
<evidence type="ECO:0000256" key="2">
    <source>
        <dbReference type="ARBA" id="ARBA00022857"/>
    </source>
</evidence>
<organism evidence="5 6">
    <name type="scientific">Prochlorococcus marinus (strain MIT 9303)</name>
    <dbReference type="NCBI Taxonomy" id="59922"/>
    <lineage>
        <taxon>Bacteria</taxon>
        <taxon>Bacillati</taxon>
        <taxon>Cyanobacteriota</taxon>
        <taxon>Cyanophyceae</taxon>
        <taxon>Synechococcales</taxon>
        <taxon>Prochlorococcaceae</taxon>
        <taxon>Prochlorococcus</taxon>
    </lineage>
</organism>
<dbReference type="BioCyc" id="PMAR59922:G1G80-199-MONOMER"/>
<dbReference type="PANTHER" id="PTHR38011">
    <property type="entry name" value="DIHYDROFOLATE REDUCTASE FAMILY PROTEIN (AFU_ORTHOLOGUE AFUA_8G06820)"/>
    <property type="match status" value="1"/>
</dbReference>
<reference evidence="5 6" key="1">
    <citation type="journal article" date="2007" name="PLoS Genet.">
        <title>Patterns and implications of gene gain and loss in the evolution of Prochlorococcus.</title>
        <authorList>
            <person name="Kettler G.C."/>
            <person name="Martiny A.C."/>
            <person name="Huang K."/>
            <person name="Zucker J."/>
            <person name="Coleman M.L."/>
            <person name="Rodrigue S."/>
            <person name="Chen F."/>
            <person name="Lapidus A."/>
            <person name="Ferriera S."/>
            <person name="Johnson J."/>
            <person name="Steglich C."/>
            <person name="Church G.M."/>
            <person name="Richardson P."/>
            <person name="Chisholm S.W."/>
        </authorList>
    </citation>
    <scope>NUCLEOTIDE SEQUENCE [LARGE SCALE GENOMIC DNA]</scope>
    <source>
        <strain evidence="5 6">MIT 9303</strain>
    </source>
</reference>